<protein>
    <submittedName>
        <fullName evidence="1">Conserved protein</fullName>
    </submittedName>
</protein>
<sequence length="137" mass="14600">MRDFSRARARTLAAERPASQPRRRFLTALFFGALTLMVAGLTLPALADSLDGAKARGEVGEKRNGYVGIVVSAPSADLVRLVDDINLRRRDAYRSIAEKTPGSTLAAVEQLAGAKLIGNAASGTYVEDASGNWVKKP</sequence>
<dbReference type="AlphaFoldDB" id="A0A081BEJ7"/>
<dbReference type="Pfam" id="PF07027">
    <property type="entry name" value="DUF1318"/>
    <property type="match status" value="1"/>
</dbReference>
<keyword evidence="2" id="KW-1185">Reference proteome</keyword>
<reference evidence="1" key="1">
    <citation type="submission" date="2014-07" db="EMBL/GenBank/DDBJ databases">
        <title>Tepidicaulis marinum gen. nov., sp. nov., a novel marine bacterium denitrifying nitrate to nitrous oxide strictly under microaerobic conditions.</title>
        <authorList>
            <person name="Takeuchi M."/>
            <person name="Yamagishi T."/>
            <person name="Kamagata Y."/>
            <person name="Oshima K."/>
            <person name="Hattori M."/>
            <person name="Katayama T."/>
            <person name="Hanada S."/>
            <person name="Tamaki H."/>
            <person name="Marumo K."/>
            <person name="Maeda H."/>
            <person name="Nedachi M."/>
            <person name="Iwasaki W."/>
            <person name="Suwa Y."/>
            <person name="Sakata S."/>
        </authorList>
    </citation>
    <scope>NUCLEOTIDE SEQUENCE [LARGE SCALE GENOMIC DNA]</scope>
    <source>
        <strain evidence="1">MA2</strain>
    </source>
</reference>
<dbReference type="STRING" id="1333998.M2A_2964"/>
<dbReference type="InterPro" id="IPR008309">
    <property type="entry name" value="YdbL"/>
</dbReference>
<dbReference type="PROSITE" id="PS51318">
    <property type="entry name" value="TAT"/>
    <property type="match status" value="1"/>
</dbReference>
<dbReference type="Proteomes" id="UP000028702">
    <property type="component" value="Unassembled WGS sequence"/>
</dbReference>
<dbReference type="EMBL" id="BBIO01000019">
    <property type="protein sequence ID" value="GAK46465.1"/>
    <property type="molecule type" value="Genomic_DNA"/>
</dbReference>
<proteinExistence type="predicted"/>
<evidence type="ECO:0000313" key="2">
    <source>
        <dbReference type="Proteomes" id="UP000028702"/>
    </source>
</evidence>
<dbReference type="RefSeq" id="WP_081875660.1">
    <property type="nucleotide sequence ID" value="NZ_BBIO01000019.1"/>
</dbReference>
<gene>
    <name evidence="1" type="ORF">M2A_2964</name>
</gene>
<name>A0A081BEJ7_9HYPH</name>
<evidence type="ECO:0000313" key="1">
    <source>
        <dbReference type="EMBL" id="GAK46465.1"/>
    </source>
</evidence>
<dbReference type="InterPro" id="IPR006311">
    <property type="entry name" value="TAT_signal"/>
</dbReference>
<organism evidence="1 2">
    <name type="scientific">Tepidicaulis marinus</name>
    <dbReference type="NCBI Taxonomy" id="1333998"/>
    <lineage>
        <taxon>Bacteria</taxon>
        <taxon>Pseudomonadati</taxon>
        <taxon>Pseudomonadota</taxon>
        <taxon>Alphaproteobacteria</taxon>
        <taxon>Hyphomicrobiales</taxon>
        <taxon>Parvibaculaceae</taxon>
        <taxon>Tepidicaulis</taxon>
    </lineage>
</organism>
<comment type="caution">
    <text evidence="1">The sequence shown here is derived from an EMBL/GenBank/DDBJ whole genome shotgun (WGS) entry which is preliminary data.</text>
</comment>
<accession>A0A081BEJ7</accession>
<dbReference type="eggNOG" id="COG3784">
    <property type="taxonomic scope" value="Bacteria"/>
</dbReference>